<dbReference type="PANTHER" id="PTHR21083:SF0">
    <property type="entry name" value="DYNEIN AXONEMAL ASSEMBLY FACTOR 6"/>
    <property type="match status" value="1"/>
</dbReference>
<keyword evidence="5" id="KW-1185">Reference proteome</keyword>
<evidence type="ECO:0000313" key="4">
    <source>
        <dbReference type="EMBL" id="GBM11403.1"/>
    </source>
</evidence>
<dbReference type="CDD" id="cd06463">
    <property type="entry name" value="p23_like"/>
    <property type="match status" value="1"/>
</dbReference>
<dbReference type="EMBL" id="BGPR01000299">
    <property type="protein sequence ID" value="GBM11403.1"/>
    <property type="molecule type" value="Genomic_DNA"/>
</dbReference>
<reference evidence="4 5" key="1">
    <citation type="journal article" date="2019" name="Sci. Rep.">
        <title>Orb-weaving spider Araneus ventricosus genome elucidates the spidroin gene catalogue.</title>
        <authorList>
            <person name="Kono N."/>
            <person name="Nakamura H."/>
            <person name="Ohtoshi R."/>
            <person name="Moran D.A.P."/>
            <person name="Shinohara A."/>
            <person name="Yoshida Y."/>
            <person name="Fujiwara M."/>
            <person name="Mori M."/>
            <person name="Tomita M."/>
            <person name="Arakawa K."/>
        </authorList>
    </citation>
    <scope>NUCLEOTIDE SEQUENCE [LARGE SCALE GENOMIC DNA]</scope>
</reference>
<name>A0A4Y2D3X2_ARAVE</name>
<dbReference type="InterPro" id="IPR026697">
    <property type="entry name" value="DNAAF6"/>
</dbReference>
<feature type="domain" description="CS" evidence="3">
    <location>
        <begin position="91"/>
        <end position="196"/>
    </location>
</feature>
<comment type="similarity">
    <text evidence="1">Belongs to the PIH1 family.</text>
</comment>
<dbReference type="GO" id="GO:0045505">
    <property type="term" value="F:dynein intermediate chain binding"/>
    <property type="evidence" value="ECO:0007669"/>
    <property type="project" value="TreeGrafter"/>
</dbReference>
<dbReference type="Proteomes" id="UP000499080">
    <property type="component" value="Unassembled WGS sequence"/>
</dbReference>
<dbReference type="PANTHER" id="PTHR21083">
    <property type="entry name" value="TWISTER"/>
    <property type="match status" value="1"/>
</dbReference>
<evidence type="ECO:0000256" key="2">
    <source>
        <dbReference type="SAM" id="MobiDB-lite"/>
    </source>
</evidence>
<comment type="caution">
    <text evidence="4">The sequence shown here is derived from an EMBL/GenBank/DDBJ whole genome shotgun (WGS) entry which is preliminary data.</text>
</comment>
<evidence type="ECO:0000259" key="3">
    <source>
        <dbReference type="PROSITE" id="PS51203"/>
    </source>
</evidence>
<dbReference type="InterPro" id="IPR007052">
    <property type="entry name" value="CS_dom"/>
</dbReference>
<feature type="compositionally biased region" description="Basic and acidic residues" evidence="2">
    <location>
        <begin position="50"/>
        <end position="62"/>
    </location>
</feature>
<dbReference type="AlphaFoldDB" id="A0A4Y2D3X2"/>
<protein>
    <recommendedName>
        <fullName evidence="3">CS domain-containing protein</fullName>
    </recommendedName>
</protein>
<proteinExistence type="inferred from homology"/>
<dbReference type="Pfam" id="PF18201">
    <property type="entry name" value="PIH1_CS"/>
    <property type="match status" value="1"/>
</dbReference>
<organism evidence="4 5">
    <name type="scientific">Araneus ventricosus</name>
    <name type="common">Orbweaver spider</name>
    <name type="synonym">Epeira ventricosa</name>
    <dbReference type="NCBI Taxonomy" id="182803"/>
    <lineage>
        <taxon>Eukaryota</taxon>
        <taxon>Metazoa</taxon>
        <taxon>Ecdysozoa</taxon>
        <taxon>Arthropoda</taxon>
        <taxon>Chelicerata</taxon>
        <taxon>Arachnida</taxon>
        <taxon>Araneae</taxon>
        <taxon>Araneomorphae</taxon>
        <taxon>Entelegynae</taxon>
        <taxon>Araneoidea</taxon>
        <taxon>Araneidae</taxon>
        <taxon>Araneus</taxon>
    </lineage>
</organism>
<accession>A0A4Y2D3X2</accession>
<dbReference type="PROSITE" id="PS51203">
    <property type="entry name" value="CS"/>
    <property type="match status" value="1"/>
</dbReference>
<evidence type="ECO:0000256" key="1">
    <source>
        <dbReference type="ARBA" id="ARBA00008511"/>
    </source>
</evidence>
<evidence type="ECO:0000313" key="5">
    <source>
        <dbReference type="Proteomes" id="UP000499080"/>
    </source>
</evidence>
<feature type="region of interest" description="Disordered" evidence="2">
    <location>
        <begin position="23"/>
        <end position="62"/>
    </location>
</feature>
<dbReference type="OrthoDB" id="25887at2759"/>
<dbReference type="GO" id="GO:0005737">
    <property type="term" value="C:cytoplasm"/>
    <property type="evidence" value="ECO:0007669"/>
    <property type="project" value="TreeGrafter"/>
</dbReference>
<gene>
    <name evidence="4" type="ORF">AVEN_249148_1</name>
</gene>
<dbReference type="InterPro" id="IPR041442">
    <property type="entry name" value="PIH1D1/2/3_CS-like"/>
</dbReference>
<dbReference type="GO" id="GO:0051087">
    <property type="term" value="F:protein-folding chaperone binding"/>
    <property type="evidence" value="ECO:0007669"/>
    <property type="project" value="InterPro"/>
</dbReference>
<dbReference type="GO" id="GO:0070286">
    <property type="term" value="P:axonemal dynein complex assembly"/>
    <property type="evidence" value="ECO:0007669"/>
    <property type="project" value="InterPro"/>
</dbReference>
<sequence>MEDFQTSDIRQLVNLLNLEKENDSDIDESDYLSSRNRSPYLEQMNENFEDNNKRQTKDEKKSNYYSKLEKSKDIWSDDEVPDEDYDEIKTKEEPKYEMFYQQKVTTDDIFLQLDGKGPGSNNCECSLVKIKLEEVNSSDEITLKISALSVICKTDKNYLDLNLPKPVDPEKCSAKWNQSSRILEVKLFLDNKELFL</sequence>